<accession>A0A6I4NSS4</accession>
<dbReference type="CDD" id="cd02440">
    <property type="entry name" value="AdoMet_MTases"/>
    <property type="match status" value="1"/>
</dbReference>
<dbReference type="GO" id="GO:0008168">
    <property type="term" value="F:methyltransferase activity"/>
    <property type="evidence" value="ECO:0007669"/>
    <property type="project" value="UniProtKB-KW"/>
</dbReference>
<sequence length="349" mass="36798">MDDDRTTALADRLAEAALGALELYSVRLGDALGLYRTLAETGPLTPDGLATAADIAPRYAREWCEQQAVAGILDALPDGRFALPDAHVPVLVDPAHPAHAAPFGSLLAGVGIALDELIAAYRTGTGVPYAHYGAAFRHGQAGINRPAFSLELPDAWLGAARDLVDRLRDAPSPRIADLGCGEGWSTIALGRAFPHADVVGVDLDPGSIEDAARHAAEAGSDMRFELADAASLDGAFDLVLILEALHDVADPVGVLRAARGSLADDGALLVLDERVADEFTAPGDAVERLMYGWSVLHCLPASMAEQPSAALGTVLRASTVNRLAIEAGFTRFAELPIEHDFFRLYRLEG</sequence>
<dbReference type="Pfam" id="PF13847">
    <property type="entry name" value="Methyltransf_31"/>
    <property type="match status" value="1"/>
</dbReference>
<dbReference type="PANTHER" id="PTHR45128:SF2">
    <property type="entry name" value="METHYLTRANSFERASE DOMAIN-CONTAINING PROTEIN"/>
    <property type="match status" value="1"/>
</dbReference>
<feature type="domain" description="S-adenosylmethionine-dependent methyltransferase Rv2258c-like winged HTH" evidence="2">
    <location>
        <begin position="26"/>
        <end position="90"/>
    </location>
</feature>
<keyword evidence="4" id="KW-1185">Reference proteome</keyword>
<dbReference type="GO" id="GO:0032259">
    <property type="term" value="P:methylation"/>
    <property type="evidence" value="ECO:0007669"/>
    <property type="project" value="UniProtKB-KW"/>
</dbReference>
<reference evidence="3 4" key="1">
    <citation type="submission" date="2019-12" db="EMBL/GenBank/DDBJ databases">
        <authorList>
            <person name="Kim Y.S."/>
        </authorList>
    </citation>
    <scope>NUCLEOTIDE SEQUENCE [LARGE SCALE GENOMIC DNA]</scope>
    <source>
        <strain evidence="3 4">MMS17-SY077</strain>
    </source>
</reference>
<protein>
    <submittedName>
        <fullName evidence="3">Methyltransferase domain-containing protein</fullName>
    </submittedName>
</protein>
<evidence type="ECO:0000313" key="4">
    <source>
        <dbReference type="Proteomes" id="UP000438182"/>
    </source>
</evidence>
<keyword evidence="3" id="KW-0489">Methyltransferase</keyword>
<dbReference type="Gene3D" id="3.40.50.150">
    <property type="entry name" value="Vaccinia Virus protein VP39"/>
    <property type="match status" value="1"/>
</dbReference>
<dbReference type="PANTHER" id="PTHR45128">
    <property type="entry name" value="METHYLTRANSFERASE TYPE 11"/>
    <property type="match status" value="1"/>
</dbReference>
<comment type="caution">
    <text evidence="3">The sequence shown here is derived from an EMBL/GenBank/DDBJ whole genome shotgun (WGS) entry which is preliminary data.</text>
</comment>
<dbReference type="Proteomes" id="UP000438182">
    <property type="component" value="Unassembled WGS sequence"/>
</dbReference>
<gene>
    <name evidence="3" type="ORF">GB864_02745</name>
</gene>
<evidence type="ECO:0000259" key="2">
    <source>
        <dbReference type="Pfam" id="PF21320"/>
    </source>
</evidence>
<dbReference type="InterPro" id="IPR025714">
    <property type="entry name" value="Methyltranfer_dom"/>
</dbReference>
<evidence type="ECO:0000259" key="1">
    <source>
        <dbReference type="Pfam" id="PF13847"/>
    </source>
</evidence>
<dbReference type="InterPro" id="IPR048711">
    <property type="entry name" value="WHD_Rv2258c"/>
</dbReference>
<dbReference type="RefSeq" id="WP_160422825.1">
    <property type="nucleotide sequence ID" value="NZ_WSTA01000007.1"/>
</dbReference>
<dbReference type="AlphaFoldDB" id="A0A6I4NSS4"/>
<dbReference type="Pfam" id="PF21320">
    <property type="entry name" value="WHD_Rv2258c"/>
    <property type="match status" value="1"/>
</dbReference>
<dbReference type="InterPro" id="IPR029063">
    <property type="entry name" value="SAM-dependent_MTases_sf"/>
</dbReference>
<dbReference type="InterPro" id="IPR053173">
    <property type="entry name" value="SAM-binding_MTase"/>
</dbReference>
<organism evidence="3 4">
    <name type="scientific">Agromyces seonyuensis</name>
    <dbReference type="NCBI Taxonomy" id="2662446"/>
    <lineage>
        <taxon>Bacteria</taxon>
        <taxon>Bacillati</taxon>
        <taxon>Actinomycetota</taxon>
        <taxon>Actinomycetes</taxon>
        <taxon>Micrococcales</taxon>
        <taxon>Microbacteriaceae</taxon>
        <taxon>Agromyces</taxon>
    </lineage>
</organism>
<proteinExistence type="predicted"/>
<dbReference type="SUPFAM" id="SSF53335">
    <property type="entry name" value="S-adenosyl-L-methionine-dependent methyltransferases"/>
    <property type="match status" value="1"/>
</dbReference>
<name>A0A6I4NSS4_9MICO</name>
<dbReference type="EMBL" id="WSTA01000007">
    <property type="protein sequence ID" value="MWB97478.1"/>
    <property type="molecule type" value="Genomic_DNA"/>
</dbReference>
<feature type="domain" description="Methyltransferase" evidence="1">
    <location>
        <begin position="174"/>
        <end position="280"/>
    </location>
</feature>
<keyword evidence="3" id="KW-0808">Transferase</keyword>
<evidence type="ECO:0000313" key="3">
    <source>
        <dbReference type="EMBL" id="MWB97478.1"/>
    </source>
</evidence>